<dbReference type="EMBL" id="ML975182">
    <property type="protein sequence ID" value="KAF1808569.1"/>
    <property type="molecule type" value="Genomic_DNA"/>
</dbReference>
<feature type="compositionally biased region" description="Low complexity" evidence="11">
    <location>
        <begin position="207"/>
        <end position="224"/>
    </location>
</feature>
<feature type="region of interest" description="Disordered" evidence="11">
    <location>
        <begin position="1"/>
        <end position="257"/>
    </location>
</feature>
<feature type="region of interest" description="Disordered" evidence="11">
    <location>
        <begin position="425"/>
        <end position="482"/>
    </location>
</feature>
<dbReference type="AlphaFoldDB" id="A0A6G1FSB1"/>
<feature type="compositionally biased region" description="Polar residues" evidence="11">
    <location>
        <begin position="144"/>
        <end position="155"/>
    </location>
</feature>
<dbReference type="OrthoDB" id="295078at2759"/>
<evidence type="ECO:0000256" key="6">
    <source>
        <dbReference type="ARBA" id="ARBA00022927"/>
    </source>
</evidence>
<dbReference type="SMART" id="SM00164">
    <property type="entry name" value="TBC"/>
    <property type="match status" value="1"/>
</dbReference>
<dbReference type="FunFam" id="1.10.472.80:FF:000044">
    <property type="entry name" value="GTPase-activating protein GYP5"/>
    <property type="match status" value="1"/>
</dbReference>
<keyword evidence="6" id="KW-0653">Protein transport</keyword>
<evidence type="ECO:0000256" key="1">
    <source>
        <dbReference type="ARBA" id="ARBA00004496"/>
    </source>
</evidence>
<evidence type="ECO:0000313" key="14">
    <source>
        <dbReference type="Proteomes" id="UP000504638"/>
    </source>
</evidence>
<feature type="compositionally biased region" description="Polar residues" evidence="11">
    <location>
        <begin position="316"/>
        <end position="325"/>
    </location>
</feature>
<evidence type="ECO:0000256" key="3">
    <source>
        <dbReference type="ARBA" id="ARBA00022468"/>
    </source>
</evidence>
<accession>A0A6G1FSB1</accession>
<dbReference type="Gene3D" id="1.10.10.750">
    <property type="entry name" value="Ypt/Rab-GAP domain of gyp1p, domain 1"/>
    <property type="match status" value="1"/>
</dbReference>
<evidence type="ECO:0000256" key="2">
    <source>
        <dbReference type="ARBA" id="ARBA00022448"/>
    </source>
</evidence>
<keyword evidence="2" id="KW-0813">Transport</keyword>
<dbReference type="GeneID" id="54420916"/>
<gene>
    <name evidence="13 15" type="ORF">P152DRAFT_462430</name>
</gene>
<dbReference type="GO" id="GO:0016192">
    <property type="term" value="P:vesicle-mediated transport"/>
    <property type="evidence" value="ECO:0007669"/>
    <property type="project" value="UniProtKB-KW"/>
</dbReference>
<organism evidence="13">
    <name type="scientific">Eremomyces bilateralis CBS 781.70</name>
    <dbReference type="NCBI Taxonomy" id="1392243"/>
    <lineage>
        <taxon>Eukaryota</taxon>
        <taxon>Fungi</taxon>
        <taxon>Dikarya</taxon>
        <taxon>Ascomycota</taxon>
        <taxon>Pezizomycotina</taxon>
        <taxon>Dothideomycetes</taxon>
        <taxon>Dothideomycetes incertae sedis</taxon>
        <taxon>Eremomycetales</taxon>
        <taxon>Eremomycetaceae</taxon>
        <taxon>Eremomyces</taxon>
    </lineage>
</organism>
<name>A0A6G1FSB1_9PEZI</name>
<dbReference type="GO" id="GO:0005096">
    <property type="term" value="F:GTPase activator activity"/>
    <property type="evidence" value="ECO:0007669"/>
    <property type="project" value="UniProtKB-KW"/>
</dbReference>
<protein>
    <recommendedName>
        <fullName evidence="9">GTPase-activating protein GYP5</fullName>
    </recommendedName>
</protein>
<keyword evidence="4" id="KW-0963">Cytoplasm</keyword>
<proteinExistence type="inferred from homology"/>
<dbReference type="PANTHER" id="PTHR47219:SF9">
    <property type="entry name" value="GTPASE ACTIVATING PROTEIN AND CENTROSOME-ASSOCIATED, ISOFORM B"/>
    <property type="match status" value="1"/>
</dbReference>
<dbReference type="GO" id="GO:0015031">
    <property type="term" value="P:protein transport"/>
    <property type="evidence" value="ECO:0007669"/>
    <property type="project" value="UniProtKB-KW"/>
</dbReference>
<evidence type="ECO:0000256" key="8">
    <source>
        <dbReference type="ARBA" id="ARBA00061661"/>
    </source>
</evidence>
<feature type="compositionally biased region" description="Basic and acidic residues" evidence="11">
    <location>
        <begin position="1"/>
        <end position="10"/>
    </location>
</feature>
<sequence>MAPPTRKELRPTTPESTEDAFEDAPDITPRPHSNSPKTSRSLTDRSTSSGSRKLYKGNGSLSKENTAAKIAKFEGRAHAGGNGVEVEAPQKSPLLTTHGDRGDHGEVTDMDEVSLDEVKLSSAPPPIPASSTTDFPLRPMPSNIAANDTNTNAQAPPTPDKHASTASSASPFPSLGSRKLTAPFSWLSRTSPKPSTPSPPLPRPIDTAGSRRNTASSTTTLSSNPDVPLSHLSRLAEEGSPTTPAAQNSRGKLRDRFKLLRMQEEAGVNILSLESDDSTTASGLGIAHGGQPGGAMSPDKERDDPSSVPTQPTPPAKSQRSMSISSVQTINRALPPGTASGLAEAEKSGPVDWDLWQSIVYEGPAAVARTSPEEMKEGIALGIPGTIRGVVWQVLSGVDPSPGVEGLQDLAQMYWGLVAKGTEKEKEKIDSAPMSRAGSQSTGNGVPANGSVQSSGSSVSEIIGPGQPSPGTAPPHESTSSGFDVRNLREKLSFAAKKPSVPLLPGREKEKDDPEMIRKLEKTIRKDIGARTSYSKYLMAAGLQEGLFGVCKAYALYDGEVGYAQGMNFVAMPLLFNMPEEEAFALLVRLMQTYHLRDLFAPEMPGLHLHLYQFARLLEDLEPALYCHLNRRGATPNLYATQWFLTLFAYRFPLQLVLRIYDLILSEGLEASVLKFGIALMQKNRDLLLGMHDMSQLTMFLKERLVDAYIDKAPSASSLLDSGFFGSSGSGADREIYRAEELVRDACAIPVTEKMLSTYSAEWKEQLRETRERETELETLRSQGHTLSAKVRRLEEDAEKSDHEHVLAASELVRIKVENQTLEDVNESLKGQVEELKKVVASQTEEVEARLKADMDKVMHRNIEVHNENRALEDQMTEMEKELVEAKMGYAQINSEYETLKQKWHSITTMLNNK</sequence>
<dbReference type="PROSITE" id="PS50086">
    <property type="entry name" value="TBC_RABGAP"/>
    <property type="match status" value="1"/>
</dbReference>
<feature type="compositionally biased region" description="Polar residues" evidence="11">
    <location>
        <begin position="240"/>
        <end position="250"/>
    </location>
</feature>
<feature type="region of interest" description="Disordered" evidence="11">
    <location>
        <begin position="271"/>
        <end position="325"/>
    </location>
</feature>
<evidence type="ECO:0000256" key="4">
    <source>
        <dbReference type="ARBA" id="ARBA00022490"/>
    </source>
</evidence>
<evidence type="ECO:0000259" key="12">
    <source>
        <dbReference type="PROSITE" id="PS50086"/>
    </source>
</evidence>
<dbReference type="GO" id="GO:0005737">
    <property type="term" value="C:cytoplasm"/>
    <property type="evidence" value="ECO:0007669"/>
    <property type="project" value="UniProtKB-SubCell"/>
</dbReference>
<comment type="similarity">
    <text evidence="8">Belongs to the GYP5 family.</text>
</comment>
<dbReference type="Proteomes" id="UP000504638">
    <property type="component" value="Unplaced"/>
</dbReference>
<evidence type="ECO:0000256" key="10">
    <source>
        <dbReference type="SAM" id="Coils"/>
    </source>
</evidence>
<dbReference type="InterPro" id="IPR000195">
    <property type="entry name" value="Rab-GAP-TBC_dom"/>
</dbReference>
<keyword evidence="7 10" id="KW-0175">Coiled coil</keyword>
<feature type="domain" description="Rab-GAP TBC" evidence="12">
    <location>
        <begin position="382"/>
        <end position="668"/>
    </location>
</feature>
<dbReference type="SUPFAM" id="SSF47923">
    <property type="entry name" value="Ypt/Rab-GAP domain of gyp1p"/>
    <property type="match status" value="2"/>
</dbReference>
<comment type="subcellular location">
    <subcellularLocation>
        <location evidence="1">Cytoplasm</location>
    </subcellularLocation>
</comment>
<feature type="coiled-coil region" evidence="10">
    <location>
        <begin position="760"/>
        <end position="896"/>
    </location>
</feature>
<keyword evidence="5" id="KW-0931">ER-Golgi transport</keyword>
<keyword evidence="3" id="KW-0343">GTPase activation</keyword>
<dbReference type="InterPro" id="IPR035969">
    <property type="entry name" value="Rab-GAP_TBC_sf"/>
</dbReference>
<dbReference type="RefSeq" id="XP_033530200.1">
    <property type="nucleotide sequence ID" value="XM_033680346.1"/>
</dbReference>
<dbReference type="InterPro" id="IPR050302">
    <property type="entry name" value="Rab_GAP_TBC_domain"/>
</dbReference>
<evidence type="ECO:0000256" key="5">
    <source>
        <dbReference type="ARBA" id="ARBA00022892"/>
    </source>
</evidence>
<reference evidence="15" key="2">
    <citation type="submission" date="2020-04" db="EMBL/GenBank/DDBJ databases">
        <authorList>
            <consortium name="NCBI Genome Project"/>
        </authorList>
    </citation>
    <scope>NUCLEOTIDE SEQUENCE</scope>
    <source>
        <strain evidence="15">CBS 781.70</strain>
    </source>
</reference>
<reference evidence="13 15" key="1">
    <citation type="submission" date="2020-01" db="EMBL/GenBank/DDBJ databases">
        <authorList>
            <consortium name="DOE Joint Genome Institute"/>
            <person name="Haridas S."/>
            <person name="Albert R."/>
            <person name="Binder M."/>
            <person name="Bloem J."/>
            <person name="Labutti K."/>
            <person name="Salamov A."/>
            <person name="Andreopoulos B."/>
            <person name="Baker S.E."/>
            <person name="Barry K."/>
            <person name="Bills G."/>
            <person name="Bluhm B.H."/>
            <person name="Cannon C."/>
            <person name="Castanera R."/>
            <person name="Culley D.E."/>
            <person name="Daum C."/>
            <person name="Ezra D."/>
            <person name="Gonzalez J.B."/>
            <person name="Henrissat B."/>
            <person name="Kuo A."/>
            <person name="Liang C."/>
            <person name="Lipzen A."/>
            <person name="Lutzoni F."/>
            <person name="Magnuson J."/>
            <person name="Mondo S."/>
            <person name="Nolan M."/>
            <person name="Ohm R."/>
            <person name="Pangilinan J."/>
            <person name="Park H.-J."/>
            <person name="Ramirez L."/>
            <person name="Alfaro M."/>
            <person name="Sun H."/>
            <person name="Tritt A."/>
            <person name="Yoshinaga Y."/>
            <person name="Zwiers L.-H."/>
            <person name="Turgeon B.G."/>
            <person name="Goodwin S.B."/>
            <person name="Spatafora J.W."/>
            <person name="Crous P.W."/>
            <person name="Grigoriev I.V."/>
        </authorList>
    </citation>
    <scope>NUCLEOTIDE SEQUENCE</scope>
    <source>
        <strain evidence="13 15">CBS 781.70</strain>
    </source>
</reference>
<evidence type="ECO:0000313" key="15">
    <source>
        <dbReference type="RefSeq" id="XP_033530200.1"/>
    </source>
</evidence>
<keyword evidence="14" id="KW-1185">Reference proteome</keyword>
<feature type="compositionally biased region" description="Pro residues" evidence="11">
    <location>
        <begin position="194"/>
        <end position="203"/>
    </location>
</feature>
<feature type="compositionally biased region" description="Basic and acidic residues" evidence="11">
    <location>
        <begin position="98"/>
        <end position="107"/>
    </location>
</feature>
<dbReference type="Gene3D" id="1.10.8.270">
    <property type="entry name" value="putative rabgap domain of human tbc1 domain family member 14 like domains"/>
    <property type="match status" value="1"/>
</dbReference>
<evidence type="ECO:0000256" key="11">
    <source>
        <dbReference type="SAM" id="MobiDB-lite"/>
    </source>
</evidence>
<feature type="compositionally biased region" description="Low complexity" evidence="11">
    <location>
        <begin position="38"/>
        <end position="52"/>
    </location>
</feature>
<evidence type="ECO:0000256" key="9">
    <source>
        <dbReference type="ARBA" id="ARBA00072088"/>
    </source>
</evidence>
<reference evidence="15" key="3">
    <citation type="submission" date="2025-04" db="UniProtKB">
        <authorList>
            <consortium name="RefSeq"/>
        </authorList>
    </citation>
    <scope>IDENTIFICATION</scope>
    <source>
        <strain evidence="15">CBS 781.70</strain>
    </source>
</reference>
<evidence type="ECO:0000313" key="13">
    <source>
        <dbReference type="EMBL" id="KAF1808569.1"/>
    </source>
</evidence>
<feature type="compositionally biased region" description="Low complexity" evidence="11">
    <location>
        <begin position="450"/>
        <end position="460"/>
    </location>
</feature>
<dbReference type="Pfam" id="PF23436">
    <property type="entry name" value="RabGap-TBC_2"/>
    <property type="match status" value="1"/>
</dbReference>
<dbReference type="PANTHER" id="PTHR47219">
    <property type="entry name" value="RAB GTPASE-ACTIVATING PROTEIN 1-LIKE"/>
    <property type="match status" value="1"/>
</dbReference>
<evidence type="ECO:0000256" key="7">
    <source>
        <dbReference type="ARBA" id="ARBA00023054"/>
    </source>
</evidence>
<feature type="compositionally biased region" description="Acidic residues" evidence="11">
    <location>
        <begin position="16"/>
        <end position="25"/>
    </location>
</feature>
<dbReference type="Gene3D" id="1.10.472.80">
    <property type="entry name" value="Ypt/Rab-GAP domain of gyp1p, domain 3"/>
    <property type="match status" value="1"/>
</dbReference>